<dbReference type="GO" id="GO:0046872">
    <property type="term" value="F:metal ion binding"/>
    <property type="evidence" value="ECO:0007669"/>
    <property type="project" value="UniProtKB-KW"/>
</dbReference>
<dbReference type="SMART" id="SM00863">
    <property type="entry name" value="tRNA_SAD"/>
    <property type="match status" value="1"/>
</dbReference>
<comment type="caution">
    <text evidence="6">The sequence shown here is derived from an EMBL/GenBank/DDBJ whole genome shotgun (WGS) entry which is preliminary data.</text>
</comment>
<keyword evidence="6" id="KW-0030">Aminoacyl-tRNA synthetase</keyword>
<dbReference type="EMBL" id="AJWZ01000445">
    <property type="protein sequence ID" value="EKC76843.1"/>
    <property type="molecule type" value="Genomic_DNA"/>
</dbReference>
<sequence>GGVITHTVSAALPVGQTVEGRIDWARRRDHMEQHTGEHILSGTLHRLFGAENVGFHIGSPAVRMDMSVPLTAGQLAEAEARANAVIRADAPVRCWYPAPEDLAKLTYRSKKEIDGAVRLVDAGGADLCACCGTHVSTTGQVGAIKILSAQSYKGGTRLAVVCGERAHQSIAAAWQDAAAVGTLLSSAPGRLLPAVQNLQTAEAALKQRLAAMQNALSEALAQAAV</sequence>
<dbReference type="PANTHER" id="PTHR43462:SF1">
    <property type="entry name" value="ALANYL-TRNA EDITING PROTEIN AARSD1"/>
    <property type="match status" value="1"/>
</dbReference>
<keyword evidence="6" id="KW-0436">Ligase</keyword>
<protein>
    <submittedName>
        <fullName evidence="6">Alanyl-tRNA synthetase family protein</fullName>
    </submittedName>
</protein>
<dbReference type="Pfam" id="PF07973">
    <property type="entry name" value="tRNA_SAD"/>
    <property type="match status" value="1"/>
</dbReference>
<dbReference type="InterPro" id="IPR012947">
    <property type="entry name" value="tRNA_SAD"/>
</dbReference>
<dbReference type="GO" id="GO:0004812">
    <property type="term" value="F:aminoacyl-tRNA ligase activity"/>
    <property type="evidence" value="ECO:0007669"/>
    <property type="project" value="UniProtKB-KW"/>
</dbReference>
<reference evidence="6" key="1">
    <citation type="journal article" date="2013" name="Environ. Microbiol.">
        <title>Microbiota from the distal guts of lean and obese adolescents exhibit partial functional redundancy besides clear differences in community structure.</title>
        <authorList>
            <person name="Ferrer M."/>
            <person name="Ruiz A."/>
            <person name="Lanza F."/>
            <person name="Haange S.B."/>
            <person name="Oberbach A."/>
            <person name="Till H."/>
            <person name="Bargiela R."/>
            <person name="Campoy C."/>
            <person name="Segura M.T."/>
            <person name="Richter M."/>
            <person name="von Bergen M."/>
            <person name="Seifert J."/>
            <person name="Suarez A."/>
        </authorList>
    </citation>
    <scope>NUCLEOTIDE SEQUENCE</scope>
</reference>
<comment type="cofactor">
    <cofactor evidence="1">
        <name>Zn(2+)</name>
        <dbReference type="ChEBI" id="CHEBI:29105"/>
    </cofactor>
</comment>
<organism evidence="6">
    <name type="scientific">human gut metagenome</name>
    <dbReference type="NCBI Taxonomy" id="408170"/>
    <lineage>
        <taxon>unclassified sequences</taxon>
        <taxon>metagenomes</taxon>
        <taxon>organismal metagenomes</taxon>
    </lineage>
</organism>
<feature type="coiled-coil region" evidence="4">
    <location>
        <begin position="195"/>
        <end position="222"/>
    </location>
</feature>
<dbReference type="GO" id="GO:0005524">
    <property type="term" value="F:ATP binding"/>
    <property type="evidence" value="ECO:0007669"/>
    <property type="project" value="InterPro"/>
</dbReference>
<feature type="domain" description="Threonyl/alanyl tRNA synthetase SAD" evidence="5">
    <location>
        <begin position="117"/>
        <end position="159"/>
    </location>
</feature>
<evidence type="ECO:0000256" key="1">
    <source>
        <dbReference type="ARBA" id="ARBA00001947"/>
    </source>
</evidence>
<dbReference type="PANTHER" id="PTHR43462">
    <property type="entry name" value="ALANYL-TRNA EDITING PROTEIN"/>
    <property type="match status" value="1"/>
</dbReference>
<evidence type="ECO:0000256" key="4">
    <source>
        <dbReference type="SAM" id="Coils"/>
    </source>
</evidence>
<evidence type="ECO:0000256" key="3">
    <source>
        <dbReference type="ARBA" id="ARBA00022833"/>
    </source>
</evidence>
<dbReference type="SUPFAM" id="SSF55186">
    <property type="entry name" value="ThrRS/AlaRS common domain"/>
    <property type="match status" value="1"/>
</dbReference>
<keyword evidence="3" id="KW-0862">Zinc</keyword>
<evidence type="ECO:0000256" key="2">
    <source>
        <dbReference type="ARBA" id="ARBA00022723"/>
    </source>
</evidence>
<name>K1U3M7_9ZZZZ</name>
<dbReference type="AlphaFoldDB" id="K1U3M7"/>
<accession>K1U3M7</accession>
<evidence type="ECO:0000259" key="5">
    <source>
        <dbReference type="SMART" id="SM00863"/>
    </source>
</evidence>
<dbReference type="InterPro" id="IPR051335">
    <property type="entry name" value="Alanyl-tRNA_Editing_Enzymes"/>
</dbReference>
<keyword evidence="4" id="KW-0175">Coiled coil</keyword>
<evidence type="ECO:0000313" key="6">
    <source>
        <dbReference type="EMBL" id="EKC76843.1"/>
    </source>
</evidence>
<dbReference type="Gene3D" id="3.30.980.10">
    <property type="entry name" value="Threonyl-trna Synthetase, Chain A, domain 2"/>
    <property type="match status" value="1"/>
</dbReference>
<keyword evidence="2" id="KW-0479">Metal-binding</keyword>
<feature type="non-terminal residue" evidence="6">
    <location>
        <position position="1"/>
    </location>
</feature>
<proteinExistence type="predicted"/>
<dbReference type="GO" id="GO:0043039">
    <property type="term" value="P:tRNA aminoacylation"/>
    <property type="evidence" value="ECO:0007669"/>
    <property type="project" value="InterPro"/>
</dbReference>
<dbReference type="InterPro" id="IPR018163">
    <property type="entry name" value="Thr/Ala-tRNA-synth_IIc_edit"/>
</dbReference>
<feature type="non-terminal residue" evidence="6">
    <location>
        <position position="225"/>
    </location>
</feature>
<dbReference type="GO" id="GO:0002196">
    <property type="term" value="F:Ser-tRNA(Ala) deacylase activity"/>
    <property type="evidence" value="ECO:0007669"/>
    <property type="project" value="TreeGrafter"/>
</dbReference>
<gene>
    <name evidence="6" type="ORF">OBE_00647</name>
</gene>